<dbReference type="EC" id="2.1.1.-" evidence="6"/>
<dbReference type="InterPro" id="IPR029063">
    <property type="entry name" value="SAM-dependent_MTases_sf"/>
</dbReference>
<dbReference type="PANTHER" id="PTHR31760">
    <property type="entry name" value="S-ADENOSYL-L-METHIONINE-DEPENDENT METHYLTRANSFERASES SUPERFAMILY PROTEIN"/>
    <property type="match status" value="1"/>
</dbReference>
<keyword evidence="3 6" id="KW-0489">Methyltransferase</keyword>
<keyword evidence="2 6" id="KW-0698">rRNA processing</keyword>
<dbReference type="PANTHER" id="PTHR31760:SF0">
    <property type="entry name" value="S-ADENOSYL-L-METHIONINE-DEPENDENT METHYLTRANSFERASES SUPERFAMILY PROTEIN"/>
    <property type="match status" value="1"/>
</dbReference>
<comment type="similarity">
    <text evidence="6">Belongs to the methyltransferase superfamily. RNA methyltransferase RsmG family.</text>
</comment>
<feature type="binding site" evidence="6">
    <location>
        <begin position="128"/>
        <end position="129"/>
    </location>
    <ligand>
        <name>S-adenosyl-L-methionine</name>
        <dbReference type="ChEBI" id="CHEBI:59789"/>
    </ligand>
</feature>
<evidence type="ECO:0000256" key="4">
    <source>
        <dbReference type="ARBA" id="ARBA00022679"/>
    </source>
</evidence>
<comment type="subcellular location">
    <subcellularLocation>
        <location evidence="6">Cytoplasm</location>
    </subcellularLocation>
</comment>
<evidence type="ECO:0000256" key="2">
    <source>
        <dbReference type="ARBA" id="ARBA00022552"/>
    </source>
</evidence>
<accession>A0A6N9Q340</accession>
<evidence type="ECO:0000256" key="1">
    <source>
        <dbReference type="ARBA" id="ARBA00022490"/>
    </source>
</evidence>
<evidence type="ECO:0000313" key="7">
    <source>
        <dbReference type="EMBL" id="NBI29191.1"/>
    </source>
</evidence>
<feature type="binding site" evidence="6">
    <location>
        <position position="147"/>
    </location>
    <ligand>
        <name>S-adenosyl-L-methionine</name>
        <dbReference type="ChEBI" id="CHEBI:59789"/>
    </ligand>
</feature>
<dbReference type="FunFam" id="3.40.50.150:FF:000041">
    <property type="entry name" value="Ribosomal RNA small subunit methyltransferase G"/>
    <property type="match status" value="1"/>
</dbReference>
<dbReference type="InterPro" id="IPR003682">
    <property type="entry name" value="rRNA_ssu_MeTfrase_G"/>
</dbReference>
<name>A0A6N9Q340_9BACL</name>
<evidence type="ECO:0000256" key="5">
    <source>
        <dbReference type="ARBA" id="ARBA00022691"/>
    </source>
</evidence>
<comment type="caution">
    <text evidence="6">Lacks conserved residue(s) required for the propagation of feature annotation.</text>
</comment>
<dbReference type="EMBL" id="SIJB01000023">
    <property type="protein sequence ID" value="NBI29191.1"/>
    <property type="molecule type" value="Genomic_DNA"/>
</dbReference>
<dbReference type="PIRSF" id="PIRSF003078">
    <property type="entry name" value="GidB"/>
    <property type="match status" value="1"/>
</dbReference>
<comment type="function">
    <text evidence="6">Specifically methylates the N7 position of guanine in position 535 of 16S rRNA.</text>
</comment>
<evidence type="ECO:0000313" key="8">
    <source>
        <dbReference type="Proteomes" id="UP000448943"/>
    </source>
</evidence>
<keyword evidence="1 6" id="KW-0963">Cytoplasm</keyword>
<dbReference type="GO" id="GO:0005829">
    <property type="term" value="C:cytosol"/>
    <property type="evidence" value="ECO:0007669"/>
    <property type="project" value="TreeGrafter"/>
</dbReference>
<keyword evidence="5 6" id="KW-0949">S-adenosyl-L-methionine</keyword>
<dbReference type="NCBIfam" id="TIGR00138">
    <property type="entry name" value="rsmG_gidB"/>
    <property type="match status" value="1"/>
</dbReference>
<evidence type="ECO:0000256" key="6">
    <source>
        <dbReference type="HAMAP-Rule" id="MF_00074"/>
    </source>
</evidence>
<feature type="binding site" evidence="6">
    <location>
        <position position="82"/>
    </location>
    <ligand>
        <name>S-adenosyl-L-methionine</name>
        <dbReference type="ChEBI" id="CHEBI:59789"/>
    </ligand>
</feature>
<keyword evidence="4 6" id="KW-0808">Transferase</keyword>
<dbReference type="Proteomes" id="UP000448943">
    <property type="component" value="Unassembled WGS sequence"/>
</dbReference>
<gene>
    <name evidence="6 7" type="primary">rsmG</name>
    <name evidence="7" type="ORF">ERL59_09490</name>
</gene>
<dbReference type="OrthoDB" id="9808773at2"/>
<feature type="binding site" evidence="6">
    <location>
        <position position="77"/>
    </location>
    <ligand>
        <name>S-adenosyl-L-methionine</name>
        <dbReference type="ChEBI" id="CHEBI:59789"/>
    </ligand>
</feature>
<dbReference type="Pfam" id="PF02527">
    <property type="entry name" value="GidB"/>
    <property type="match status" value="1"/>
</dbReference>
<reference evidence="7 8" key="1">
    <citation type="submission" date="2019-01" db="EMBL/GenBank/DDBJ databases">
        <title>Chengkuizengella sp. nov., isolated from deep-sea sediment of East Pacific Ocean.</title>
        <authorList>
            <person name="Yang J."/>
            <person name="Lai Q."/>
            <person name="Shao Z."/>
        </authorList>
    </citation>
    <scope>NUCLEOTIDE SEQUENCE [LARGE SCALE GENOMIC DNA]</scope>
    <source>
        <strain evidence="7 8">YPA3-1-1</strain>
    </source>
</reference>
<keyword evidence="8" id="KW-1185">Reference proteome</keyword>
<dbReference type="SUPFAM" id="SSF53335">
    <property type="entry name" value="S-adenosyl-L-methionine-dependent methyltransferases"/>
    <property type="match status" value="1"/>
</dbReference>
<dbReference type="RefSeq" id="WP_160645998.1">
    <property type="nucleotide sequence ID" value="NZ_SIJB01000023.1"/>
</dbReference>
<evidence type="ECO:0000256" key="3">
    <source>
        <dbReference type="ARBA" id="ARBA00022603"/>
    </source>
</evidence>
<proteinExistence type="inferred from homology"/>
<dbReference type="AlphaFoldDB" id="A0A6N9Q340"/>
<protein>
    <recommendedName>
        <fullName evidence="6">Ribosomal RNA small subunit methyltransferase G</fullName>
        <ecNumber evidence="6">2.1.1.-</ecNumber>
    </recommendedName>
    <alternativeName>
        <fullName evidence="6">16S rRNA 7-methylguanosine methyltransferase</fullName>
        <shortName evidence="6">16S rRNA m7G methyltransferase</shortName>
    </alternativeName>
</protein>
<organism evidence="7 8">
    <name type="scientific">Chengkuizengella marina</name>
    <dbReference type="NCBI Taxonomy" id="2507566"/>
    <lineage>
        <taxon>Bacteria</taxon>
        <taxon>Bacillati</taxon>
        <taxon>Bacillota</taxon>
        <taxon>Bacilli</taxon>
        <taxon>Bacillales</taxon>
        <taxon>Paenibacillaceae</taxon>
        <taxon>Chengkuizengella</taxon>
    </lineage>
</organism>
<comment type="caution">
    <text evidence="7">The sequence shown here is derived from an EMBL/GenBank/DDBJ whole genome shotgun (WGS) entry which is preliminary data.</text>
</comment>
<dbReference type="Gene3D" id="3.40.50.150">
    <property type="entry name" value="Vaccinia Virus protein VP39"/>
    <property type="match status" value="1"/>
</dbReference>
<sequence length="237" mass="27280">MNYKQFSLLLKKYNMSISTEQWDLFEKYYLMLVDWNERMNLTAITDREQVFIKHFYDSISIAFYVPISQINTLADIGSGAGFPSIPLKIMFPNLKISIIDSLKKRIHFLNHLTEELHMVDVDCIHGRAEELGRKQNLRDHFDLVTARAVAKLNVLNEYCLPFVKEGGHFIAMKGPNTSDEVNEASNSLIQLKGSLLKVVNFQLPDHSDRNFIFIHKTGKTPKKFPRNPGTPIKKPLV</sequence>
<dbReference type="HAMAP" id="MF_00074">
    <property type="entry name" value="16SrRNA_methyltr_G"/>
    <property type="match status" value="1"/>
</dbReference>
<dbReference type="GO" id="GO:0070043">
    <property type="term" value="F:rRNA (guanine-N7-)-methyltransferase activity"/>
    <property type="evidence" value="ECO:0007669"/>
    <property type="project" value="UniProtKB-UniRule"/>
</dbReference>